<dbReference type="Gene3D" id="3.90.640.10">
    <property type="entry name" value="Actin, Chain A, domain 4"/>
    <property type="match status" value="1"/>
</dbReference>
<comment type="similarity">
    <text evidence="2">Belongs to the actin family. ARP2 subfamily.</text>
</comment>
<keyword evidence="6" id="KW-0009">Actin-binding</keyword>
<dbReference type="PROSITE" id="PS01132">
    <property type="entry name" value="ACTINS_ACT_LIKE"/>
    <property type="match status" value="1"/>
</dbReference>
<sequence length="440" mass="50869">MLAFLKDLMVGEECTQLRQMLDCSYPMENGIVRNWDDMAHVWDYTFGPEKLDIDPKECKLLLTEPPLNPSSNRERLFQVMFEQYGFNSLYIAVQVSIHPVVEIFCNLCSVRRYHLPAVLTLYAQGLLTGVVVDSGDGVTHICPVYEGFALNHLTRRLDIAGRDITRYLIKLLLLRGYAFNHSADFETVRLLKEKLCYVAYDVEQEQRLALETTVLTESFTLPDGRVIRVGGERFEAPEVLFQPHLINVEKSGLSELLFSVIQSADIGLFAFVFRNYLCWSEIIGLPQRSFEVMFFFADTRLEFYKHIVLSGGTTMYPGLPSRLERELKQLYLDRVLKDTRLEFYKHIVLSGGTTMYPGLPSRLERELKQLYLDRVLKGNTESFQKFKIRIEAPPRRKHMVFLGGAVLAHLMRDRDADFWISKNEYEENGLAQCIRKLGMK</sequence>
<evidence type="ECO:0000256" key="2">
    <source>
        <dbReference type="ARBA" id="ARBA00010121"/>
    </source>
</evidence>
<evidence type="ECO:0000256" key="1">
    <source>
        <dbReference type="ARBA" id="ARBA00004245"/>
    </source>
</evidence>
<dbReference type="Proteomes" id="UP000036681">
    <property type="component" value="Unplaced"/>
</dbReference>
<dbReference type="WBParaSite" id="ALUE_0001779801-mRNA-1">
    <property type="protein sequence ID" value="ALUE_0001779801-mRNA-1"/>
    <property type="gene ID" value="ALUE_0001779801"/>
</dbReference>
<dbReference type="PROSITE" id="PS00432">
    <property type="entry name" value="ACTINS_2"/>
    <property type="match status" value="1"/>
</dbReference>
<accession>A0A0M3IHC6</accession>
<dbReference type="SUPFAM" id="SSF53067">
    <property type="entry name" value="Actin-like ATPase domain"/>
    <property type="match status" value="3"/>
</dbReference>
<dbReference type="FunFam" id="3.30.420.40:FF:000050">
    <property type="entry name" value="Actin, alpha skeletal muscle"/>
    <property type="match status" value="1"/>
</dbReference>
<keyword evidence="8" id="KW-1185">Reference proteome</keyword>
<dbReference type="Pfam" id="PF00022">
    <property type="entry name" value="Actin"/>
    <property type="match status" value="2"/>
</dbReference>
<dbReference type="Gene3D" id="3.30.420.40">
    <property type="match status" value="5"/>
</dbReference>
<dbReference type="AlphaFoldDB" id="A0A0M3IHC6"/>
<evidence type="ECO:0000256" key="6">
    <source>
        <dbReference type="ARBA" id="ARBA00023203"/>
    </source>
</evidence>
<organism evidence="8 9">
    <name type="scientific">Ascaris lumbricoides</name>
    <name type="common">Giant roundworm</name>
    <dbReference type="NCBI Taxonomy" id="6252"/>
    <lineage>
        <taxon>Eukaryota</taxon>
        <taxon>Metazoa</taxon>
        <taxon>Ecdysozoa</taxon>
        <taxon>Nematoda</taxon>
        <taxon>Chromadorea</taxon>
        <taxon>Rhabditida</taxon>
        <taxon>Spirurina</taxon>
        <taxon>Ascaridomorpha</taxon>
        <taxon>Ascaridoidea</taxon>
        <taxon>Ascarididae</taxon>
        <taxon>Ascaris</taxon>
    </lineage>
</organism>
<evidence type="ECO:0000256" key="3">
    <source>
        <dbReference type="ARBA" id="ARBA00022490"/>
    </source>
</evidence>
<dbReference type="InterPro" id="IPR020902">
    <property type="entry name" value="Actin/actin-like_CS"/>
</dbReference>
<keyword evidence="4" id="KW-0547">Nucleotide-binding</keyword>
<dbReference type="SMART" id="SM00268">
    <property type="entry name" value="ACTIN"/>
    <property type="match status" value="1"/>
</dbReference>
<dbReference type="InterPro" id="IPR004000">
    <property type="entry name" value="Actin"/>
</dbReference>
<dbReference type="FunFam" id="3.90.640.10:FF:000005">
    <property type="entry name" value="Actin-related protein 2"/>
    <property type="match status" value="1"/>
</dbReference>
<reference evidence="9" key="1">
    <citation type="submission" date="2017-02" db="UniProtKB">
        <authorList>
            <consortium name="WormBaseParasite"/>
        </authorList>
    </citation>
    <scope>IDENTIFICATION</scope>
</reference>
<evidence type="ECO:0000256" key="5">
    <source>
        <dbReference type="ARBA" id="ARBA00022840"/>
    </source>
</evidence>
<keyword evidence="5" id="KW-0067">ATP-binding</keyword>
<evidence type="ECO:0000256" key="4">
    <source>
        <dbReference type="ARBA" id="ARBA00022741"/>
    </source>
</evidence>
<dbReference type="GO" id="GO:0005856">
    <property type="term" value="C:cytoskeleton"/>
    <property type="evidence" value="ECO:0007669"/>
    <property type="project" value="UniProtKB-SubCell"/>
</dbReference>
<evidence type="ECO:0000313" key="9">
    <source>
        <dbReference type="WBParaSite" id="ALUE_0001779801-mRNA-1"/>
    </source>
</evidence>
<dbReference type="PANTHER" id="PTHR11937">
    <property type="entry name" value="ACTIN"/>
    <property type="match status" value="1"/>
</dbReference>
<keyword evidence="3" id="KW-0963">Cytoplasm</keyword>
<protein>
    <submittedName>
        <fullName evidence="9">Actin-related protein 2</fullName>
    </submittedName>
</protein>
<evidence type="ECO:0000313" key="8">
    <source>
        <dbReference type="Proteomes" id="UP000036681"/>
    </source>
</evidence>
<dbReference type="InterPro" id="IPR043129">
    <property type="entry name" value="ATPase_NBD"/>
</dbReference>
<evidence type="ECO:0000256" key="7">
    <source>
        <dbReference type="ARBA" id="ARBA00023212"/>
    </source>
</evidence>
<proteinExistence type="inferred from homology"/>
<dbReference type="CDD" id="cd10220">
    <property type="entry name" value="ASKHA_NBD_Arp2"/>
    <property type="match status" value="1"/>
</dbReference>
<dbReference type="PRINTS" id="PR00190">
    <property type="entry name" value="ACTIN"/>
</dbReference>
<dbReference type="GO" id="GO:0003779">
    <property type="term" value="F:actin binding"/>
    <property type="evidence" value="ECO:0007669"/>
    <property type="project" value="UniProtKB-KW"/>
</dbReference>
<keyword evidence="7" id="KW-0206">Cytoskeleton</keyword>
<dbReference type="InterPro" id="IPR004001">
    <property type="entry name" value="Actin_CS"/>
</dbReference>
<name>A0A0M3IHC6_ASCLU</name>
<comment type="subcellular location">
    <subcellularLocation>
        <location evidence="1">Cytoplasm</location>
        <location evidence="1">Cytoskeleton</location>
    </subcellularLocation>
</comment>
<dbReference type="GO" id="GO:0005524">
    <property type="term" value="F:ATP binding"/>
    <property type="evidence" value="ECO:0007669"/>
    <property type="project" value="UniProtKB-KW"/>
</dbReference>